<organism evidence="2 3">
    <name type="scientific">Alginatibacterium sediminis</name>
    <dbReference type="NCBI Taxonomy" id="2164068"/>
    <lineage>
        <taxon>Bacteria</taxon>
        <taxon>Pseudomonadati</taxon>
        <taxon>Pseudomonadota</taxon>
        <taxon>Gammaproteobacteria</taxon>
        <taxon>Alteromonadales</taxon>
        <taxon>Alteromonadaceae</taxon>
        <taxon>Alginatibacterium</taxon>
    </lineage>
</organism>
<sequence length="101" mass="11300">MLKRLQLVLLTPLLVATAIQAKPNQETMLEIEALIQTVADSSCIFHRNGSSHDAESAAEHLRLKLSNGAKYVNTSEQFIERLASKSSWTNRTYTIECEARP</sequence>
<keyword evidence="3" id="KW-1185">Reference proteome</keyword>
<dbReference type="InterPro" id="IPR035242">
    <property type="entry name" value="DUF5329"/>
</dbReference>
<protein>
    <submittedName>
        <fullName evidence="2">Uncharacterized protein</fullName>
    </submittedName>
</protein>
<proteinExistence type="predicted"/>
<evidence type="ECO:0000313" key="2">
    <source>
        <dbReference type="EMBL" id="RKF21422.1"/>
    </source>
</evidence>
<name>A0A420EL26_9ALTE</name>
<gene>
    <name evidence="2" type="ORF">DBZ36_01880</name>
</gene>
<accession>A0A420EL26</accession>
<dbReference type="EMBL" id="RAQO01000002">
    <property type="protein sequence ID" value="RKF21422.1"/>
    <property type="molecule type" value="Genomic_DNA"/>
</dbReference>
<feature type="chain" id="PRO_5019291959" evidence="1">
    <location>
        <begin position="22"/>
        <end position="101"/>
    </location>
</feature>
<dbReference type="RefSeq" id="WP_120353225.1">
    <property type="nucleotide sequence ID" value="NZ_RAQO01000002.1"/>
</dbReference>
<dbReference type="Proteomes" id="UP000286482">
    <property type="component" value="Unassembled WGS sequence"/>
</dbReference>
<comment type="caution">
    <text evidence="2">The sequence shown here is derived from an EMBL/GenBank/DDBJ whole genome shotgun (WGS) entry which is preliminary data.</text>
</comment>
<evidence type="ECO:0000256" key="1">
    <source>
        <dbReference type="SAM" id="SignalP"/>
    </source>
</evidence>
<dbReference type="AlphaFoldDB" id="A0A420EL26"/>
<dbReference type="Pfam" id="PF17263">
    <property type="entry name" value="DUF5329"/>
    <property type="match status" value="1"/>
</dbReference>
<feature type="signal peptide" evidence="1">
    <location>
        <begin position="1"/>
        <end position="21"/>
    </location>
</feature>
<dbReference type="OrthoDB" id="344871at2"/>
<reference evidence="2 3" key="1">
    <citation type="submission" date="2018-09" db="EMBL/GenBank/DDBJ databases">
        <authorList>
            <person name="Wang Z."/>
        </authorList>
    </citation>
    <scope>NUCLEOTIDE SEQUENCE [LARGE SCALE GENOMIC DNA]</scope>
    <source>
        <strain evidence="2 3">ALS 81</strain>
    </source>
</reference>
<keyword evidence="1" id="KW-0732">Signal</keyword>
<evidence type="ECO:0000313" key="3">
    <source>
        <dbReference type="Proteomes" id="UP000286482"/>
    </source>
</evidence>